<dbReference type="Proteomes" id="UP001500220">
    <property type="component" value="Unassembled WGS sequence"/>
</dbReference>
<name>A0ABP3M2D3_9PSEU</name>
<keyword evidence="2" id="KW-1185">Reference proteome</keyword>
<evidence type="ECO:0000313" key="2">
    <source>
        <dbReference type="Proteomes" id="UP001500220"/>
    </source>
</evidence>
<accession>A0ABP3M2D3</accession>
<sequence>MPPAAIPNAVSRELALVRVICAGRTRGVIAALSTPKDFDSTMQPSAAGYSIQLSKCNAITAASSTRTPNDAASASRRPCCNRSSAGPITGAISANGATVISRYSATLSLLSAVAAEKNSVLASATAIAASTA</sequence>
<comment type="caution">
    <text evidence="1">The sequence shown here is derived from an EMBL/GenBank/DDBJ whole genome shotgun (WGS) entry which is preliminary data.</text>
</comment>
<evidence type="ECO:0000313" key="1">
    <source>
        <dbReference type="EMBL" id="GAA0511611.1"/>
    </source>
</evidence>
<proteinExistence type="predicted"/>
<gene>
    <name evidence="1" type="ORF">GCM10009545_12030</name>
</gene>
<organism evidence="1 2">
    <name type="scientific">Saccharopolyspora thermophila</name>
    <dbReference type="NCBI Taxonomy" id="89367"/>
    <lineage>
        <taxon>Bacteria</taxon>
        <taxon>Bacillati</taxon>
        <taxon>Actinomycetota</taxon>
        <taxon>Actinomycetes</taxon>
        <taxon>Pseudonocardiales</taxon>
        <taxon>Pseudonocardiaceae</taxon>
        <taxon>Saccharopolyspora</taxon>
    </lineage>
</organism>
<protein>
    <submittedName>
        <fullName evidence="1">Uncharacterized protein</fullName>
    </submittedName>
</protein>
<reference evidence="2" key="1">
    <citation type="journal article" date="2019" name="Int. J. Syst. Evol. Microbiol.">
        <title>The Global Catalogue of Microorganisms (GCM) 10K type strain sequencing project: providing services to taxonomists for standard genome sequencing and annotation.</title>
        <authorList>
            <consortium name="The Broad Institute Genomics Platform"/>
            <consortium name="The Broad Institute Genome Sequencing Center for Infectious Disease"/>
            <person name="Wu L."/>
            <person name="Ma J."/>
        </authorList>
    </citation>
    <scope>NUCLEOTIDE SEQUENCE [LARGE SCALE GENOMIC DNA]</scope>
    <source>
        <strain evidence="2">JCM 10664</strain>
    </source>
</reference>
<dbReference type="EMBL" id="BAAAHC010000005">
    <property type="protein sequence ID" value="GAA0511611.1"/>
    <property type="molecule type" value="Genomic_DNA"/>
</dbReference>